<gene>
    <name evidence="1" type="ORF">SCALOS_LOCUS10207</name>
</gene>
<evidence type="ECO:0000313" key="2">
    <source>
        <dbReference type="Proteomes" id="UP000789860"/>
    </source>
</evidence>
<proteinExistence type="predicted"/>
<feature type="non-terminal residue" evidence="1">
    <location>
        <position position="100"/>
    </location>
</feature>
<organism evidence="1 2">
    <name type="scientific">Scutellospora calospora</name>
    <dbReference type="NCBI Taxonomy" id="85575"/>
    <lineage>
        <taxon>Eukaryota</taxon>
        <taxon>Fungi</taxon>
        <taxon>Fungi incertae sedis</taxon>
        <taxon>Mucoromycota</taxon>
        <taxon>Glomeromycotina</taxon>
        <taxon>Glomeromycetes</taxon>
        <taxon>Diversisporales</taxon>
        <taxon>Gigasporaceae</taxon>
        <taxon>Scutellospora</taxon>
    </lineage>
</organism>
<sequence length="100" mass="11946">IQIRYEYPMEIDLQKYLSPEADRSKPHKYLLYSVLVHVLDNNYGGDKYTNAYILVYIRESDIDDVLSPMLPEDIPEHLQKRIDEQKRKETEEHDLYLCAT</sequence>
<feature type="non-terminal residue" evidence="1">
    <location>
        <position position="1"/>
    </location>
</feature>
<dbReference type="EMBL" id="CAJVPM010036531">
    <property type="protein sequence ID" value="CAG8693032.1"/>
    <property type="molecule type" value="Genomic_DNA"/>
</dbReference>
<reference evidence="1" key="1">
    <citation type="submission" date="2021-06" db="EMBL/GenBank/DDBJ databases">
        <authorList>
            <person name="Kallberg Y."/>
            <person name="Tangrot J."/>
            <person name="Rosling A."/>
        </authorList>
    </citation>
    <scope>NUCLEOTIDE SEQUENCE</scope>
    <source>
        <strain evidence="1">AU212A</strain>
    </source>
</reference>
<accession>A0ACA9P7R9</accession>
<comment type="caution">
    <text evidence="1">The sequence shown here is derived from an EMBL/GenBank/DDBJ whole genome shotgun (WGS) entry which is preliminary data.</text>
</comment>
<evidence type="ECO:0000313" key="1">
    <source>
        <dbReference type="EMBL" id="CAG8693032.1"/>
    </source>
</evidence>
<dbReference type="Proteomes" id="UP000789860">
    <property type="component" value="Unassembled WGS sequence"/>
</dbReference>
<name>A0ACA9P7R9_9GLOM</name>
<keyword evidence="2" id="KW-1185">Reference proteome</keyword>
<protein>
    <submittedName>
        <fullName evidence="1">6234_t:CDS:1</fullName>
    </submittedName>
</protein>